<dbReference type="PIRSF" id="PIRSF004810">
    <property type="entry name" value="ChrA"/>
    <property type="match status" value="1"/>
</dbReference>
<keyword evidence="6 7" id="KW-0472">Membrane</keyword>
<feature type="transmembrane region" description="Helical" evidence="7">
    <location>
        <begin position="13"/>
        <end position="34"/>
    </location>
</feature>
<dbReference type="RefSeq" id="WP_243123744.1">
    <property type="nucleotide sequence ID" value="NZ_CP132508.1"/>
</dbReference>
<evidence type="ECO:0000256" key="1">
    <source>
        <dbReference type="ARBA" id="ARBA00004651"/>
    </source>
</evidence>
<feature type="transmembrane region" description="Helical" evidence="7">
    <location>
        <begin position="438"/>
        <end position="467"/>
    </location>
</feature>
<comment type="similarity">
    <text evidence="2">Belongs to the chromate ion transporter (CHR) (TC 2.A.51) family.</text>
</comment>
<reference evidence="8 9" key="1">
    <citation type="submission" date="2023-08" db="EMBL/GenBank/DDBJ databases">
        <title>Genome sequence of Thermaerobacter compostii strain Ins1, a spore-forming filamentous bacterium isolated from a deep geothermal reservoir.</title>
        <authorList>
            <person name="Bregnard D."/>
            <person name="Gonzalez D."/>
            <person name="Junier P."/>
        </authorList>
    </citation>
    <scope>NUCLEOTIDE SEQUENCE [LARGE SCALE GENOMIC DNA]</scope>
    <source>
        <strain evidence="8 9">Ins1</strain>
    </source>
</reference>
<evidence type="ECO:0000256" key="5">
    <source>
        <dbReference type="ARBA" id="ARBA00022989"/>
    </source>
</evidence>
<feature type="transmembrane region" description="Helical" evidence="7">
    <location>
        <begin position="402"/>
        <end position="426"/>
    </location>
</feature>
<evidence type="ECO:0000256" key="7">
    <source>
        <dbReference type="SAM" id="Phobius"/>
    </source>
</evidence>
<keyword evidence="4 7" id="KW-0812">Transmembrane</keyword>
<feature type="transmembrane region" description="Helical" evidence="7">
    <location>
        <begin position="303"/>
        <end position="325"/>
    </location>
</feature>
<evidence type="ECO:0000313" key="9">
    <source>
        <dbReference type="Proteomes" id="UP001304683"/>
    </source>
</evidence>
<keyword evidence="3" id="KW-1003">Cell membrane</keyword>
<feature type="transmembrane region" description="Helical" evidence="7">
    <location>
        <begin position="178"/>
        <end position="195"/>
    </location>
</feature>
<gene>
    <name evidence="8" type="ORF">Q5761_01040</name>
</gene>
<dbReference type="EMBL" id="CP132508">
    <property type="protein sequence ID" value="WPD19288.1"/>
    <property type="molecule type" value="Genomic_DNA"/>
</dbReference>
<evidence type="ECO:0000256" key="6">
    <source>
        <dbReference type="ARBA" id="ARBA00023136"/>
    </source>
</evidence>
<feature type="transmembrane region" description="Helical" evidence="7">
    <location>
        <begin position="83"/>
        <end position="108"/>
    </location>
</feature>
<dbReference type="Proteomes" id="UP001304683">
    <property type="component" value="Chromosome"/>
</dbReference>
<dbReference type="PANTHER" id="PTHR33567">
    <property type="entry name" value="CHROMATE ION TRANSPORTER (EUROFUNG)"/>
    <property type="match status" value="1"/>
</dbReference>
<evidence type="ECO:0000256" key="2">
    <source>
        <dbReference type="ARBA" id="ARBA00005262"/>
    </source>
</evidence>
<dbReference type="InterPro" id="IPR003370">
    <property type="entry name" value="Chromate_transpt"/>
</dbReference>
<evidence type="ECO:0000256" key="4">
    <source>
        <dbReference type="ARBA" id="ARBA00022692"/>
    </source>
</evidence>
<dbReference type="InterPro" id="IPR014047">
    <property type="entry name" value="Chr_Tranpt_l_chain"/>
</dbReference>
<comment type="subcellular location">
    <subcellularLocation>
        <location evidence="1">Cell membrane</location>
        <topology evidence="1">Multi-pass membrane protein</topology>
    </subcellularLocation>
</comment>
<keyword evidence="5 7" id="KW-1133">Transmembrane helix</keyword>
<name>A0ABZ0QP69_9FIRM</name>
<feature type="transmembrane region" description="Helical" evidence="7">
    <location>
        <begin position="120"/>
        <end position="141"/>
    </location>
</feature>
<evidence type="ECO:0000313" key="8">
    <source>
        <dbReference type="EMBL" id="WPD19288.1"/>
    </source>
</evidence>
<dbReference type="PANTHER" id="PTHR33567:SF3">
    <property type="entry name" value="CHROMATE ION TRANSPORTER (EUROFUNG)"/>
    <property type="match status" value="1"/>
</dbReference>
<accession>A0ABZ0QP69</accession>
<sequence>MSRPLERPPVGEVVAVFLRLGVLAFGGPAAHIAMMQDELVRRRRWLDERRFLDLLSITHLIPGPNSTELAMHLGMERAGWRGWLAAGACFILPAAAMVGVLAHLYVVYGRTPVATRFLEGVLPVILAIVVHALWGLGRTVFRWPAPGTTRRPGIGSLAARGALAAMALAGYLAGVHELVLLLAAAVVWGGGAALSRRPRGRGRPLGRGPLGMMAGAAGLGPATGSGDLAVLDPHGPALGAAGGAAAAASAQGGGGLPGGTAMIGGAGQAGGAGPGGRAGAAGVAAAAALAAATPAVPFSLTTLFLTFLKIGSVLYGSGYVLLAFLRRDFVERLGWLTDRQLLDAVAAGQFTPGPVFTTATFVGYLTGGLAGAAVATAGIFLPSFLFVAAIRPLAERLRRSPVLSAALDGLNVVSLALMAGVTWQLARQAMSELWTAGLFGVALITLGRTRLNSAWLIVAGAAVGLLLPR</sequence>
<keyword evidence="9" id="KW-1185">Reference proteome</keyword>
<feature type="transmembrane region" description="Helical" evidence="7">
    <location>
        <begin position="361"/>
        <end position="390"/>
    </location>
</feature>
<dbReference type="Pfam" id="PF02417">
    <property type="entry name" value="Chromate_transp"/>
    <property type="match status" value="2"/>
</dbReference>
<evidence type="ECO:0000256" key="3">
    <source>
        <dbReference type="ARBA" id="ARBA00022475"/>
    </source>
</evidence>
<organism evidence="8 9">
    <name type="scientific">Thermaerobacter composti</name>
    <dbReference type="NCBI Taxonomy" id="554949"/>
    <lineage>
        <taxon>Bacteria</taxon>
        <taxon>Bacillati</taxon>
        <taxon>Bacillota</taxon>
        <taxon>Clostridia</taxon>
        <taxon>Eubacteriales</taxon>
        <taxon>Clostridiales Family XVII. Incertae Sedis</taxon>
        <taxon>Thermaerobacter</taxon>
    </lineage>
</organism>
<protein>
    <submittedName>
        <fullName evidence="8">Chromate transporter</fullName>
    </submittedName>
</protein>
<proteinExistence type="inferred from homology"/>